<evidence type="ECO:0000256" key="8">
    <source>
        <dbReference type="ARBA" id="ARBA00049348"/>
    </source>
</evidence>
<evidence type="ECO:0000256" key="4">
    <source>
        <dbReference type="ARBA" id="ARBA00022603"/>
    </source>
</evidence>
<comment type="similarity">
    <text evidence="2 9">Belongs to the MGMT family.</text>
</comment>
<feature type="domain" description="Methylated-DNA-[protein]-cysteine S-methyltransferase DNA binding" evidence="10">
    <location>
        <begin position="71"/>
        <end position="150"/>
    </location>
</feature>
<dbReference type="STRING" id="390807.SAMN04488095_2541"/>
<dbReference type="PANTHER" id="PTHR10815:SF5">
    <property type="entry name" value="METHYLATED-DNA--PROTEIN-CYSTEINE METHYLTRANSFERASE"/>
    <property type="match status" value="1"/>
</dbReference>
<reference evidence="12 13" key="1">
    <citation type="submission" date="2016-10" db="EMBL/GenBank/DDBJ databases">
        <authorList>
            <person name="de Groot N.N."/>
        </authorList>
    </citation>
    <scope>NUCLEOTIDE SEQUENCE [LARGE SCALE GENOMIC DNA]</scope>
    <source>
        <strain evidence="12 13">DSM 19073</strain>
    </source>
</reference>
<dbReference type="Gene3D" id="1.10.10.10">
    <property type="entry name" value="Winged helix-like DNA-binding domain superfamily/Winged helix DNA-binding domain"/>
    <property type="match status" value="1"/>
</dbReference>
<dbReference type="SUPFAM" id="SSF46767">
    <property type="entry name" value="Methylated DNA-protein cysteine methyltransferase, C-terminal domain"/>
    <property type="match status" value="1"/>
</dbReference>
<dbReference type="GO" id="GO:0032259">
    <property type="term" value="P:methylation"/>
    <property type="evidence" value="ECO:0007669"/>
    <property type="project" value="UniProtKB-KW"/>
</dbReference>
<dbReference type="AlphaFoldDB" id="A0A1I3QGY9"/>
<comment type="function">
    <text evidence="9">Involved in the cellular defense against the biological effects of O6-methylguanine (O6-MeG) and O4-methylthymine (O4-MeT) in DNA. Repairs the methylated nucleobase in DNA by stoichiometrically transferring the methyl group to a cysteine residue in the enzyme. This is a suicide reaction: the enzyme is irreversibly inactivated.</text>
</comment>
<comment type="miscellaneous">
    <text evidence="9">This enzyme catalyzes only one turnover and therefore is not strictly catalytic. According to one definition, an enzyme is a biocatalyst that acts repeatedly and over many reaction cycles.</text>
</comment>
<proteinExistence type="inferred from homology"/>
<evidence type="ECO:0000256" key="7">
    <source>
        <dbReference type="ARBA" id="ARBA00023204"/>
    </source>
</evidence>
<keyword evidence="5 9" id="KW-0808">Transferase</keyword>
<feature type="active site" description="Nucleophile; methyl group acceptor" evidence="9">
    <location>
        <position position="122"/>
    </location>
</feature>
<dbReference type="PANTHER" id="PTHR10815">
    <property type="entry name" value="METHYLATED-DNA--PROTEIN-CYSTEINE METHYLTRANSFERASE"/>
    <property type="match status" value="1"/>
</dbReference>
<evidence type="ECO:0000256" key="6">
    <source>
        <dbReference type="ARBA" id="ARBA00022763"/>
    </source>
</evidence>
<dbReference type="Pfam" id="PF02870">
    <property type="entry name" value="Methyltransf_1N"/>
    <property type="match status" value="1"/>
</dbReference>
<dbReference type="InterPro" id="IPR014048">
    <property type="entry name" value="MethylDNA_cys_MeTrfase_DNA-bd"/>
</dbReference>
<dbReference type="FunFam" id="1.10.10.10:FF:000214">
    <property type="entry name" value="Methylated-DNA--protein-cysteine methyltransferase"/>
    <property type="match status" value="1"/>
</dbReference>
<dbReference type="GO" id="GO:0006307">
    <property type="term" value="P:DNA alkylation repair"/>
    <property type="evidence" value="ECO:0007669"/>
    <property type="project" value="UniProtKB-UniRule"/>
</dbReference>
<evidence type="ECO:0000256" key="2">
    <source>
        <dbReference type="ARBA" id="ARBA00008711"/>
    </source>
</evidence>
<dbReference type="RefSeq" id="WP_092781198.1">
    <property type="nucleotide sequence ID" value="NZ_FORA01000003.1"/>
</dbReference>
<evidence type="ECO:0000313" key="12">
    <source>
        <dbReference type="EMBL" id="SFJ33394.1"/>
    </source>
</evidence>
<organism evidence="12 13">
    <name type="scientific">Jannaschia pohangensis</name>
    <dbReference type="NCBI Taxonomy" id="390807"/>
    <lineage>
        <taxon>Bacteria</taxon>
        <taxon>Pseudomonadati</taxon>
        <taxon>Pseudomonadota</taxon>
        <taxon>Alphaproteobacteria</taxon>
        <taxon>Rhodobacterales</taxon>
        <taxon>Roseobacteraceae</taxon>
        <taxon>Jannaschia</taxon>
    </lineage>
</organism>
<dbReference type="GO" id="GO:0003908">
    <property type="term" value="F:methylated-DNA-[protein]-cysteine S-methyltransferase activity"/>
    <property type="evidence" value="ECO:0007669"/>
    <property type="project" value="UniProtKB-UniRule"/>
</dbReference>
<dbReference type="NCBIfam" id="TIGR00589">
    <property type="entry name" value="ogt"/>
    <property type="match status" value="1"/>
</dbReference>
<dbReference type="InterPro" id="IPR036217">
    <property type="entry name" value="MethylDNA_cys_MeTrfase_DNAb"/>
</dbReference>
<evidence type="ECO:0000313" key="13">
    <source>
        <dbReference type="Proteomes" id="UP000199110"/>
    </source>
</evidence>
<dbReference type="EC" id="2.1.1.63" evidence="9"/>
<dbReference type="GO" id="GO:0005737">
    <property type="term" value="C:cytoplasm"/>
    <property type="evidence" value="ECO:0007669"/>
    <property type="project" value="UniProtKB-SubCell"/>
</dbReference>
<dbReference type="InterPro" id="IPR036388">
    <property type="entry name" value="WH-like_DNA-bd_sf"/>
</dbReference>
<keyword evidence="3 9" id="KW-0963">Cytoplasm</keyword>
<dbReference type="InterPro" id="IPR036631">
    <property type="entry name" value="MGMT_N_sf"/>
</dbReference>
<dbReference type="OrthoDB" id="9802228at2"/>
<evidence type="ECO:0000256" key="9">
    <source>
        <dbReference type="HAMAP-Rule" id="MF_00772"/>
    </source>
</evidence>
<comment type="catalytic activity">
    <reaction evidence="1 9">
        <text>a 4-O-methyl-thymidine in DNA + L-cysteinyl-[protein] = a thymidine in DNA + S-methyl-L-cysteinyl-[protein]</text>
        <dbReference type="Rhea" id="RHEA:53428"/>
        <dbReference type="Rhea" id="RHEA-COMP:10131"/>
        <dbReference type="Rhea" id="RHEA-COMP:10132"/>
        <dbReference type="Rhea" id="RHEA-COMP:13555"/>
        <dbReference type="Rhea" id="RHEA-COMP:13556"/>
        <dbReference type="ChEBI" id="CHEBI:29950"/>
        <dbReference type="ChEBI" id="CHEBI:82612"/>
        <dbReference type="ChEBI" id="CHEBI:137386"/>
        <dbReference type="ChEBI" id="CHEBI:137387"/>
        <dbReference type="EC" id="2.1.1.63"/>
    </reaction>
</comment>
<dbReference type="PROSITE" id="PS00374">
    <property type="entry name" value="MGMT"/>
    <property type="match status" value="1"/>
</dbReference>
<evidence type="ECO:0000256" key="3">
    <source>
        <dbReference type="ARBA" id="ARBA00022490"/>
    </source>
</evidence>
<keyword evidence="13" id="KW-1185">Reference proteome</keyword>
<dbReference type="InterPro" id="IPR008332">
    <property type="entry name" value="MethylG_MeTrfase_N"/>
</dbReference>
<dbReference type="SUPFAM" id="SSF53155">
    <property type="entry name" value="Methylated DNA-protein cysteine methyltransferase domain"/>
    <property type="match status" value="1"/>
</dbReference>
<feature type="domain" description="Methylguanine DNA methyltransferase ribonuclease-like" evidence="11">
    <location>
        <begin position="7"/>
        <end position="67"/>
    </location>
</feature>
<dbReference type="CDD" id="cd06445">
    <property type="entry name" value="ATase"/>
    <property type="match status" value="1"/>
</dbReference>
<dbReference type="Pfam" id="PF01035">
    <property type="entry name" value="DNA_binding_1"/>
    <property type="match status" value="1"/>
</dbReference>
<comment type="subcellular location">
    <subcellularLocation>
        <location evidence="9">Cytoplasm</location>
    </subcellularLocation>
</comment>
<name>A0A1I3QGY9_9RHOB</name>
<dbReference type="Proteomes" id="UP000199110">
    <property type="component" value="Unassembled WGS sequence"/>
</dbReference>
<keyword evidence="4 9" id="KW-0489">Methyltransferase</keyword>
<evidence type="ECO:0000256" key="5">
    <source>
        <dbReference type="ARBA" id="ARBA00022679"/>
    </source>
</evidence>
<dbReference type="InterPro" id="IPR023546">
    <property type="entry name" value="MGMT"/>
</dbReference>
<sequence>MIWVGHDTPLGRILLVGDGTAIARLDWPGTAPDPTWTEDPNAFAEARRQIDAYWNDGHSAFDLPLRPKGTPFQRRVWHALQAIPPGQTVSYAHIAAAICQPRGTQAVGQANGANPIPILIPCHRVVAADGSLGGFSGDLSDKRRLLAHERAPHQTDTPRLI</sequence>
<dbReference type="Gene3D" id="3.30.160.70">
    <property type="entry name" value="Methylated DNA-protein cysteine methyltransferase domain"/>
    <property type="match status" value="1"/>
</dbReference>
<accession>A0A1I3QGY9</accession>
<dbReference type="EMBL" id="FORA01000003">
    <property type="protein sequence ID" value="SFJ33394.1"/>
    <property type="molecule type" value="Genomic_DNA"/>
</dbReference>
<dbReference type="InterPro" id="IPR001497">
    <property type="entry name" value="MethylDNA_cys_MeTrfase_AS"/>
</dbReference>
<comment type="catalytic activity">
    <reaction evidence="8 9">
        <text>a 6-O-methyl-2'-deoxyguanosine in DNA + L-cysteinyl-[protein] = S-methyl-L-cysteinyl-[protein] + a 2'-deoxyguanosine in DNA</text>
        <dbReference type="Rhea" id="RHEA:24000"/>
        <dbReference type="Rhea" id="RHEA-COMP:10131"/>
        <dbReference type="Rhea" id="RHEA-COMP:10132"/>
        <dbReference type="Rhea" id="RHEA-COMP:11367"/>
        <dbReference type="Rhea" id="RHEA-COMP:11368"/>
        <dbReference type="ChEBI" id="CHEBI:29950"/>
        <dbReference type="ChEBI" id="CHEBI:82612"/>
        <dbReference type="ChEBI" id="CHEBI:85445"/>
        <dbReference type="ChEBI" id="CHEBI:85448"/>
        <dbReference type="EC" id="2.1.1.63"/>
    </reaction>
</comment>
<evidence type="ECO:0000259" key="10">
    <source>
        <dbReference type="Pfam" id="PF01035"/>
    </source>
</evidence>
<dbReference type="HAMAP" id="MF_00772">
    <property type="entry name" value="OGT"/>
    <property type="match status" value="1"/>
</dbReference>
<keyword evidence="6 9" id="KW-0227">DNA damage</keyword>
<keyword evidence="7 9" id="KW-0234">DNA repair</keyword>
<protein>
    <recommendedName>
        <fullName evidence="9">Methylated-DNA--protein-cysteine methyltransferase</fullName>
        <ecNumber evidence="9">2.1.1.63</ecNumber>
    </recommendedName>
    <alternativeName>
        <fullName evidence="9">6-O-methylguanine-DNA methyltransferase</fullName>
        <shortName evidence="9">MGMT</shortName>
    </alternativeName>
    <alternativeName>
        <fullName evidence="9">O-6-methylguanine-DNA-alkyltransferase</fullName>
    </alternativeName>
</protein>
<evidence type="ECO:0000256" key="1">
    <source>
        <dbReference type="ARBA" id="ARBA00001286"/>
    </source>
</evidence>
<evidence type="ECO:0000259" key="11">
    <source>
        <dbReference type="Pfam" id="PF02870"/>
    </source>
</evidence>
<gene>
    <name evidence="12" type="ORF">SAMN04488095_2541</name>
</gene>